<keyword evidence="2" id="KW-0812">Transmembrane</keyword>
<evidence type="ECO:0000256" key="2">
    <source>
        <dbReference type="SAM" id="Phobius"/>
    </source>
</evidence>
<evidence type="ECO:0000256" key="1">
    <source>
        <dbReference type="SAM" id="MobiDB-lite"/>
    </source>
</evidence>
<feature type="transmembrane region" description="Helical" evidence="2">
    <location>
        <begin position="114"/>
        <end position="137"/>
    </location>
</feature>
<protein>
    <recommendedName>
        <fullName evidence="5">Gustatory receptor</fullName>
    </recommendedName>
</protein>
<keyword evidence="4" id="KW-1185">Reference proteome</keyword>
<dbReference type="OrthoDB" id="6020333at2759"/>
<dbReference type="EnsemblMetazoa" id="tetur13g03540.1">
    <property type="protein sequence ID" value="tetur13g03540.1"/>
    <property type="gene ID" value="tetur13g03540"/>
</dbReference>
<feature type="compositionally biased region" description="Polar residues" evidence="1">
    <location>
        <begin position="83"/>
        <end position="95"/>
    </location>
</feature>
<gene>
    <name evidence="3" type="primary">107364862</name>
</gene>
<feature type="transmembrane region" description="Helical" evidence="2">
    <location>
        <begin position="425"/>
        <end position="447"/>
    </location>
</feature>
<dbReference type="PANTHER" id="PTHR38337">
    <property type="entry name" value="AGAP010540-PA"/>
    <property type="match status" value="1"/>
</dbReference>
<dbReference type="HOGENOM" id="CLU_038630_0_0_1"/>
<dbReference type="eggNOG" id="ENOG502RV8D">
    <property type="taxonomic scope" value="Eukaryota"/>
</dbReference>
<evidence type="ECO:0000313" key="4">
    <source>
        <dbReference type="Proteomes" id="UP000015104"/>
    </source>
</evidence>
<proteinExistence type="predicted"/>
<dbReference type="KEGG" id="tut:107364862"/>
<keyword evidence="2" id="KW-0472">Membrane</keyword>
<evidence type="ECO:0008006" key="5">
    <source>
        <dbReference type="Google" id="ProtNLM"/>
    </source>
</evidence>
<keyword evidence="2" id="KW-1133">Transmembrane helix</keyword>
<dbReference type="EMBL" id="CAEY01000176">
    <property type="status" value="NOT_ANNOTATED_CDS"/>
    <property type="molecule type" value="Genomic_DNA"/>
</dbReference>
<dbReference type="Proteomes" id="UP000015104">
    <property type="component" value="Unassembled WGS sequence"/>
</dbReference>
<feature type="transmembrane region" description="Helical" evidence="2">
    <location>
        <begin position="534"/>
        <end position="555"/>
    </location>
</feature>
<dbReference type="STRING" id="32264.T1KKF4"/>
<feature type="transmembrane region" description="Helical" evidence="2">
    <location>
        <begin position="355"/>
        <end position="380"/>
    </location>
</feature>
<organism evidence="3 4">
    <name type="scientific">Tetranychus urticae</name>
    <name type="common">Two-spotted spider mite</name>
    <dbReference type="NCBI Taxonomy" id="32264"/>
    <lineage>
        <taxon>Eukaryota</taxon>
        <taxon>Metazoa</taxon>
        <taxon>Ecdysozoa</taxon>
        <taxon>Arthropoda</taxon>
        <taxon>Chelicerata</taxon>
        <taxon>Arachnida</taxon>
        <taxon>Acari</taxon>
        <taxon>Acariformes</taxon>
        <taxon>Trombidiformes</taxon>
        <taxon>Prostigmata</taxon>
        <taxon>Eleutherengona</taxon>
        <taxon>Raphignathae</taxon>
        <taxon>Tetranychoidea</taxon>
        <taxon>Tetranychidae</taxon>
        <taxon>Tetranychus</taxon>
    </lineage>
</organism>
<accession>T1KKF4</accession>
<reference evidence="4" key="1">
    <citation type="submission" date="2011-08" db="EMBL/GenBank/DDBJ databases">
        <authorList>
            <person name="Rombauts S."/>
        </authorList>
    </citation>
    <scope>NUCLEOTIDE SEQUENCE</scope>
    <source>
        <strain evidence="4">London</strain>
    </source>
</reference>
<sequence length="557" mass="62691">MPSKSMATSISTDHTMLVVNLENFNFGQDNSVSAVLVYCKHKVLSPYFRLTSFLGWRPLLSTVPLSSSSSSSQLSSLQTSPVHQPSLSTEPSTPTNEAPVFTTFTYFLNLLINWLINLVNFTYTLLILVLIFSAYFLSYCTCYRGDGLPHLLPLILSNSDSSTIIINESTSPDSNFLTNKSDVSDSNGSVYDPNMLSTTPLPIELISDSNTCNNKLISHFVIPDLLHFASYLYLLYLLRTPECERLENLMERGFLQLSQTANWFIESRRLISTLRVFLLLSAVWIISSCILHIVHFNITLVNFNCLPSSLGVNLRADHYSNCSHTDATHYPSDVYKSAPDSFNQYHFHVNNIHRVLVYLTVACLTVFDIICSAIVTSYAVHCQLNISFITSLCQGVREKRITFQEFYQRAEEARKFVAYLNNNQAVCVSLVSIVFICKICLYTFLLFTRINNLSSYSLLIISAILWIAILLVPMIQAVRLTQSCRILRSLGHELKARPFGYQHTDESELNSLLQYTSSLSMVAKLFNLPIKSSSIVLIFSLIIIGVPLLGQINVISL</sequence>
<dbReference type="AlphaFoldDB" id="T1KKF4"/>
<reference evidence="3" key="2">
    <citation type="submission" date="2015-06" db="UniProtKB">
        <authorList>
            <consortium name="EnsemblMetazoa"/>
        </authorList>
    </citation>
    <scope>IDENTIFICATION</scope>
</reference>
<feature type="region of interest" description="Disordered" evidence="1">
    <location>
        <begin position="71"/>
        <end position="95"/>
    </location>
</feature>
<dbReference type="OMA" id="VWHISKQ"/>
<feature type="transmembrane region" description="Helical" evidence="2">
    <location>
        <begin position="453"/>
        <end position="475"/>
    </location>
</feature>
<dbReference type="PANTHER" id="PTHR38337:SF1">
    <property type="entry name" value="GUSTATORY RECEPTOR"/>
    <property type="match status" value="1"/>
</dbReference>
<feature type="compositionally biased region" description="Low complexity" evidence="1">
    <location>
        <begin position="71"/>
        <end position="82"/>
    </location>
</feature>
<evidence type="ECO:0000313" key="3">
    <source>
        <dbReference type="EnsemblMetazoa" id="tetur13g03540.1"/>
    </source>
</evidence>
<name>T1KKF4_TETUR</name>
<feature type="transmembrane region" description="Helical" evidence="2">
    <location>
        <begin position="276"/>
        <end position="298"/>
    </location>
</feature>